<keyword evidence="3" id="KW-1185">Reference proteome</keyword>
<dbReference type="PANTHER" id="PTHR34598">
    <property type="entry name" value="BLL6449 PROTEIN"/>
    <property type="match status" value="1"/>
</dbReference>
<organism evidence="2 3">
    <name type="scientific">Thanatephorus cucumeris (strain AG1-IA)</name>
    <name type="common">Rice sheath blight fungus</name>
    <name type="synonym">Rhizoctonia solani</name>
    <dbReference type="NCBI Taxonomy" id="983506"/>
    <lineage>
        <taxon>Eukaryota</taxon>
        <taxon>Fungi</taxon>
        <taxon>Dikarya</taxon>
        <taxon>Basidiomycota</taxon>
        <taxon>Agaricomycotina</taxon>
        <taxon>Agaricomycetes</taxon>
        <taxon>Cantharellales</taxon>
        <taxon>Ceratobasidiaceae</taxon>
        <taxon>Rhizoctonia</taxon>
        <taxon>Rhizoctonia solani AG-1</taxon>
    </lineage>
</organism>
<dbReference type="NCBIfam" id="NF041278">
    <property type="entry name" value="CmcJ_NvfI_EfuI"/>
    <property type="match status" value="1"/>
</dbReference>
<protein>
    <submittedName>
        <fullName evidence="2">Uncharacterized protein</fullName>
    </submittedName>
</protein>
<dbReference type="AlphaFoldDB" id="L8WVN7"/>
<evidence type="ECO:0000313" key="2">
    <source>
        <dbReference type="EMBL" id="ELU42166.1"/>
    </source>
</evidence>
<sequence>MRSQFHVLYSTASIDLTARECTRVLTTFGIQVLKAEGHDVLRCNVDVSDLDGTLITKPVKFRIEVKSNSHILDSPRFDIPGTPLTTTFASSPYPCVLVMTQEKGAHSTLKAVYARLRAMWKLDALVSPVPVTPNLGAAITVVASSADARRQSSAEMTDGLTDSGVCKWTTLSTQHILSCNRIYSLKMSFIETKINYFTPPADGSKPYQWVDEVDEPPRNWEAVEFPVKVENVRGREKEFTLDSAGFEFHTIPSREKTFESDELIRSVYYEDCVETFKKLTGASRVAIFDHTIRRPRPEGTPDNADNRQPVKMAHVDQTPESAERRVKMHLPEADVPALLSKRYQLINLWRPIQVPAWQFPLALCDFQTVNTDKVGGDFVPTTLKYKDRDGEVVSVKYNENHQWKYLAGMSPDEIVLIKCPTTPPDAPERHSIEIRALVFYD</sequence>
<evidence type="ECO:0000256" key="1">
    <source>
        <dbReference type="ARBA" id="ARBA00023604"/>
    </source>
</evidence>
<dbReference type="STRING" id="983506.L8WVN7"/>
<dbReference type="InterPro" id="IPR044053">
    <property type="entry name" value="AsaB-like"/>
</dbReference>
<gene>
    <name evidence="2" type="ORF">AG1IA_03813</name>
</gene>
<name>L8WVN7_THACA</name>
<dbReference type="HOGENOM" id="CLU_621397_0_0_1"/>
<comment type="similarity">
    <text evidence="1">Belongs to the asaB hydroxylase/desaturase family.</text>
</comment>
<dbReference type="EMBL" id="AFRT01000911">
    <property type="protein sequence ID" value="ELU42166.1"/>
    <property type="molecule type" value="Genomic_DNA"/>
</dbReference>
<comment type="caution">
    <text evidence="2">The sequence shown here is derived from an EMBL/GenBank/DDBJ whole genome shotgun (WGS) entry which is preliminary data.</text>
</comment>
<reference evidence="2 3" key="1">
    <citation type="journal article" date="2013" name="Nat. Commun.">
        <title>The evolution and pathogenic mechanisms of the rice sheath blight pathogen.</title>
        <authorList>
            <person name="Zheng A."/>
            <person name="Lin R."/>
            <person name="Xu L."/>
            <person name="Qin P."/>
            <person name="Tang C."/>
            <person name="Ai P."/>
            <person name="Zhang D."/>
            <person name="Liu Y."/>
            <person name="Sun Z."/>
            <person name="Feng H."/>
            <person name="Wang Y."/>
            <person name="Chen Y."/>
            <person name="Liang X."/>
            <person name="Fu R."/>
            <person name="Li Q."/>
            <person name="Zhang J."/>
            <person name="Yu X."/>
            <person name="Xie Z."/>
            <person name="Ding L."/>
            <person name="Guan P."/>
            <person name="Tang J."/>
            <person name="Liang Y."/>
            <person name="Wang S."/>
            <person name="Deng Q."/>
            <person name="Li S."/>
            <person name="Zhu J."/>
            <person name="Wang L."/>
            <person name="Liu H."/>
            <person name="Li P."/>
        </authorList>
    </citation>
    <scope>NUCLEOTIDE SEQUENCE [LARGE SCALE GENOMIC DNA]</scope>
    <source>
        <strain evidence="3">AG-1 IA</strain>
    </source>
</reference>
<proteinExistence type="inferred from homology"/>
<dbReference type="PANTHER" id="PTHR34598:SF3">
    <property type="entry name" value="OXIDOREDUCTASE AN1597"/>
    <property type="match status" value="1"/>
</dbReference>
<dbReference type="Proteomes" id="UP000011668">
    <property type="component" value="Unassembled WGS sequence"/>
</dbReference>
<dbReference type="GO" id="GO:0016491">
    <property type="term" value="F:oxidoreductase activity"/>
    <property type="evidence" value="ECO:0007669"/>
    <property type="project" value="InterPro"/>
</dbReference>
<accession>L8WVN7</accession>
<dbReference type="OrthoDB" id="412788at2759"/>
<evidence type="ECO:0000313" key="3">
    <source>
        <dbReference type="Proteomes" id="UP000011668"/>
    </source>
</evidence>